<dbReference type="EMBL" id="CP054550">
    <property type="protein sequence ID" value="QKQ28958.1"/>
    <property type="molecule type" value="Genomic_DNA"/>
</dbReference>
<protein>
    <submittedName>
        <fullName evidence="3">LA2681 family HEPN domain-containing protein</fullName>
    </submittedName>
</protein>
<reference evidence="4 5" key="2">
    <citation type="submission" date="2019-09" db="EMBL/GenBank/DDBJ databases">
        <title>FDA dAtabase for Regulatory Grade micrObial Sequences (FDA-ARGOS): Supporting development and validation of Infectious Disease Dx tests.</title>
        <authorList>
            <person name="Sciortino C."/>
            <person name="Tallon L."/>
            <person name="Sadzewicz L."/>
            <person name="Vavikolanu K."/>
            <person name="Mehta A."/>
            <person name="Aluvathingal J."/>
            <person name="Nadendla S."/>
            <person name="Nandy P."/>
            <person name="Geyer C."/>
            <person name="Yan Y."/>
            <person name="Sichtig H."/>
        </authorList>
    </citation>
    <scope>NUCLEOTIDE SEQUENCE [LARGE SCALE GENOMIC DNA]</scope>
    <source>
        <strain evidence="4 5">FDAARGOS_661</strain>
    </source>
</reference>
<feature type="domain" description="LA2681-like HEPN" evidence="1">
    <location>
        <begin position="282"/>
        <end position="486"/>
    </location>
</feature>
<evidence type="ECO:0000313" key="4">
    <source>
        <dbReference type="EMBL" id="QKQ28958.1"/>
    </source>
</evidence>
<sequence>MKWYKNEQLLNYAKKADEALDKKDPNSLYEISEKLEKLSTDYVESKMMYAYYLYISFTSLNNYIDIKVNNKETVEWEKLIEKSLFLARTAINSMDEYLKDTEIDEIEYIYLNGIYNSVKTNYCNLLISIGKYSSAIFEMRKLATSQFGMAIGNLGTEIFDYACFDYTDNKESLYKYAYQLLDTALTYEDSIVHPNAKAFYQSKIDILDEIDNFNPYDTEYNVESILKKDRLDDHNFTNNITNEDYWDWVAENSLALNTINDIDYMTKNNQDTLHLPNILTSINDHSSFYGIFNQIKQEYCSARYILYEGMYNNKNHFSDENVYLVNTIDYPKYGLNIERVKAAYRSAYALFDRIGYFLNKYFKLGLKDREVSFKRIWQSANNEIYEVFKNNIALKGMYWTYKDLFAKTKSKNLDCIDKKLRRTYTIRNIMEHRYLKVLDSNFIDQATSDYDNLSYTITSDELNELGINLIRICRELIILLCFTVNINENNINKDEKDKFVIMALREFSDEWKI</sequence>
<gene>
    <name evidence="2" type="ORF">AZE34_04910</name>
    <name evidence="4" type="ORF">FOB69_05740</name>
    <name evidence="3" type="ORF">J7T32_007415</name>
</gene>
<dbReference type="InterPro" id="IPR040826">
    <property type="entry name" value="HEPN_LA2681"/>
</dbReference>
<reference evidence="2" key="1">
    <citation type="submission" date="2016-02" db="EMBL/GenBank/DDBJ databases">
        <title>Genomic sequence of a clinical Staphylococcus hominis isolate.</title>
        <authorList>
            <person name="McClure J.M."/>
            <person name="Zhang K."/>
        </authorList>
    </citation>
    <scope>NUCLEOTIDE SEQUENCE</scope>
    <source>
        <strain evidence="2">C34847</strain>
    </source>
</reference>
<evidence type="ECO:0000259" key="1">
    <source>
        <dbReference type="Pfam" id="PF18733"/>
    </source>
</evidence>
<keyword evidence="6" id="KW-1185">Reference proteome</keyword>
<dbReference type="Proteomes" id="UP000509636">
    <property type="component" value="Chromosome"/>
</dbReference>
<evidence type="ECO:0000313" key="2">
    <source>
        <dbReference type="EMBL" id="AVI06125.1"/>
    </source>
</evidence>
<evidence type="ECO:0000313" key="6">
    <source>
        <dbReference type="Proteomes" id="UP000665944"/>
    </source>
</evidence>
<dbReference type="EMBL" id="CP014567">
    <property type="protein sequence ID" value="AVI06125.1"/>
    <property type="molecule type" value="Genomic_DNA"/>
</dbReference>
<name>A0A3S7GUN2_STAHO</name>
<evidence type="ECO:0000313" key="3">
    <source>
        <dbReference type="EMBL" id="MCM5672597.1"/>
    </source>
</evidence>
<evidence type="ECO:0000313" key="5">
    <source>
        <dbReference type="Proteomes" id="UP000509636"/>
    </source>
</evidence>
<dbReference type="EMBL" id="JAGHKT020000009">
    <property type="protein sequence ID" value="MCM5672597.1"/>
    <property type="molecule type" value="Genomic_DNA"/>
</dbReference>
<organism evidence="2">
    <name type="scientific">Staphylococcus hominis</name>
    <dbReference type="NCBI Taxonomy" id="1290"/>
    <lineage>
        <taxon>Bacteria</taxon>
        <taxon>Bacillati</taxon>
        <taxon>Bacillota</taxon>
        <taxon>Bacilli</taxon>
        <taxon>Bacillales</taxon>
        <taxon>Staphylococcaceae</taxon>
        <taxon>Staphylococcus</taxon>
    </lineage>
</organism>
<proteinExistence type="predicted"/>
<dbReference type="Pfam" id="PF18733">
    <property type="entry name" value="HEPN_LA2681"/>
    <property type="match status" value="1"/>
</dbReference>
<accession>A0A3S7GUN2</accession>
<dbReference type="AlphaFoldDB" id="A0A3S7GUN2"/>
<reference evidence="3 6" key="3">
    <citation type="submission" date="2022-06" db="EMBL/GenBank/DDBJ databases">
        <title>Staphylococcus hominis ShoR14 genome sequence.</title>
        <authorList>
            <person name="Yeo C.C."/>
            <person name="Chew C.H."/>
            <person name="Che Hamzah A.M."/>
            <person name="Al-Trad E.I."/>
        </authorList>
    </citation>
    <scope>NUCLEOTIDE SEQUENCE [LARGE SCALE GENOMIC DNA]</scope>
    <source>
        <strain evidence="3 6">ShoR14</strain>
    </source>
</reference>
<dbReference type="RefSeq" id="WP_017175651.1">
    <property type="nucleotide sequence ID" value="NZ_CP014107.1"/>
</dbReference>
<dbReference type="Proteomes" id="UP000665944">
    <property type="component" value="Unassembled WGS sequence"/>
</dbReference>